<protein>
    <submittedName>
        <fullName evidence="1">Uncharacterized protein</fullName>
    </submittedName>
</protein>
<accession>A0A098S9U5</accession>
<dbReference type="InterPro" id="IPR027417">
    <property type="entry name" value="P-loop_NTPase"/>
</dbReference>
<reference evidence="1 2" key="1">
    <citation type="journal article" date="2014" name="Int. J. Syst. Evol. Microbiol.">
        <title>Phaeodactylibacter xiamenensis gen. nov., sp. nov., a member of the family Saprospiraceae isolated from the marine alga Phaeodactylum tricornutum.</title>
        <authorList>
            <person name="Chen Z.Jr."/>
            <person name="Lei X."/>
            <person name="Lai Q."/>
            <person name="Li Y."/>
            <person name="Zhang B."/>
            <person name="Zhang J."/>
            <person name="Zhang H."/>
            <person name="Yang L."/>
            <person name="Zheng W."/>
            <person name="Tian Y."/>
            <person name="Yu Z."/>
            <person name="Xu H.Jr."/>
            <person name="Zheng T."/>
        </authorList>
    </citation>
    <scope>NUCLEOTIDE SEQUENCE [LARGE SCALE GENOMIC DNA]</scope>
    <source>
        <strain evidence="1 2">KD52</strain>
    </source>
</reference>
<organism evidence="1 2">
    <name type="scientific">Phaeodactylibacter xiamenensis</name>
    <dbReference type="NCBI Taxonomy" id="1524460"/>
    <lineage>
        <taxon>Bacteria</taxon>
        <taxon>Pseudomonadati</taxon>
        <taxon>Bacteroidota</taxon>
        <taxon>Saprospiria</taxon>
        <taxon>Saprospirales</taxon>
        <taxon>Haliscomenobacteraceae</taxon>
        <taxon>Phaeodactylibacter</taxon>
    </lineage>
</organism>
<proteinExistence type="predicted"/>
<keyword evidence="2" id="KW-1185">Reference proteome</keyword>
<dbReference type="Proteomes" id="UP000029736">
    <property type="component" value="Unassembled WGS sequence"/>
</dbReference>
<dbReference type="Gene3D" id="3.40.50.300">
    <property type="entry name" value="P-loop containing nucleotide triphosphate hydrolases"/>
    <property type="match status" value="1"/>
</dbReference>
<dbReference type="AlphaFoldDB" id="A0A098S9U5"/>
<dbReference type="EMBL" id="JPOS01000019">
    <property type="protein sequence ID" value="KGE88428.1"/>
    <property type="molecule type" value="Genomic_DNA"/>
</dbReference>
<gene>
    <name evidence="1" type="ORF">IX84_09625</name>
</gene>
<comment type="caution">
    <text evidence="1">The sequence shown here is derived from an EMBL/GenBank/DDBJ whole genome shotgun (WGS) entry which is preliminary data.</text>
</comment>
<evidence type="ECO:0000313" key="2">
    <source>
        <dbReference type="Proteomes" id="UP000029736"/>
    </source>
</evidence>
<sequence>MSTIYSKTESPANSEVIKGLDQAINTHTSPDPPHPITKAQANDKGKYLDQLKAIEERLREASKADIQFAPEIISFGELPIIRKYTINTIQGREGSHKSRLAELLVSLLLKRREVHKDHFVGFAKNPMERPAVALVDTERNLKDELPFAIQSIKGKAGYNKKEDPDNFKYTSLKPFPRQDRLEVLKTWILHIRETTKQHLVILLDVVTDCVSSFNNEQESMKLFDFIGNLCEDQECTFILIIHENPGGIEAKARGHLGTEAMNKASTALQIGFKKKSNGEPSELIQVKFRKLRRGKRPAPLNLTFSPQANGLIIAPPELVAEVNQEHQEKAPVTEVKDELFWALGRAENGEISRNDATQVITEEINKDKAPDAKDSTSDKTVKRRLIDLEKEPPAWLEVFTGARNAKMYRLVTDTTTTETTERAPVNE</sequence>
<name>A0A098S9U5_9BACT</name>
<dbReference type="STRING" id="1524460.IX84_09625"/>
<evidence type="ECO:0000313" key="1">
    <source>
        <dbReference type="EMBL" id="KGE88428.1"/>
    </source>
</evidence>